<evidence type="ECO:0000256" key="1">
    <source>
        <dbReference type="SAM" id="MobiDB-lite"/>
    </source>
</evidence>
<feature type="compositionally biased region" description="Basic and acidic residues" evidence="1">
    <location>
        <begin position="140"/>
        <end position="175"/>
    </location>
</feature>
<evidence type="ECO:0000313" key="2">
    <source>
        <dbReference type="EMBL" id="RLN72270.1"/>
    </source>
</evidence>
<evidence type="ECO:0000313" key="3">
    <source>
        <dbReference type="Proteomes" id="UP000285624"/>
    </source>
</evidence>
<feature type="compositionally biased region" description="Basic residues" evidence="1">
    <location>
        <begin position="305"/>
        <end position="315"/>
    </location>
</feature>
<dbReference type="AlphaFoldDB" id="A0A421GBV3"/>
<comment type="caution">
    <text evidence="2">The sequence shown here is derived from an EMBL/GenBank/DDBJ whole genome shotgun (WGS) entry which is preliminary data.</text>
</comment>
<dbReference type="EMBL" id="MBDN02001258">
    <property type="protein sequence ID" value="RLN72270.1"/>
    <property type="molecule type" value="Genomic_DNA"/>
</dbReference>
<protein>
    <submittedName>
        <fullName evidence="2">Uncharacterized protein</fullName>
    </submittedName>
</protein>
<feature type="compositionally biased region" description="Basic and acidic residues" evidence="1">
    <location>
        <begin position="282"/>
        <end position="304"/>
    </location>
</feature>
<dbReference type="Proteomes" id="UP000285624">
    <property type="component" value="Unassembled WGS sequence"/>
</dbReference>
<keyword evidence="3" id="KW-1185">Reference proteome</keyword>
<feature type="region of interest" description="Disordered" evidence="1">
    <location>
        <begin position="137"/>
        <end position="243"/>
    </location>
</feature>
<reference evidence="2 3" key="1">
    <citation type="journal article" date="2019" name="Mol. Plant Pathol.">
        <title>Genome sequencing of oomycete isolates from Chile supports the New Zealand origin of Phytophthora kernoviae and makes available the first Nothophytophthora sp. genome.</title>
        <authorList>
            <person name="Studholme D.J."/>
            <person name="Panda P."/>
            <person name="Sanfuentes Von Stowasser E."/>
            <person name="Gonzalez M."/>
            <person name="Hill R."/>
            <person name="Sambles C."/>
            <person name="Grant M."/>
            <person name="Williams N.M."/>
            <person name="McDougal R.L."/>
        </authorList>
    </citation>
    <scope>NUCLEOTIDE SEQUENCE [LARGE SCALE GENOMIC DNA]</scope>
    <source>
        <strain evidence="2">Chile4</strain>
    </source>
</reference>
<feature type="region of interest" description="Disordered" evidence="1">
    <location>
        <begin position="272"/>
        <end position="315"/>
    </location>
</feature>
<sequence length="315" mass="34040">MSCSAKTTNHHVAIEQEFASLEQLLNQTADDASTCLRLLKNELSEYDSRHGNHFTNTAKSYLRSDMRTAKDTASDMKHVAHQINRTRSPSHSEVESARNMMDATAKAMDVLKTTARNYDQKNGKATGVKGTIENVVGKNDTNKDTKGGLLGNKDKDERHGGLFGSGEKDKGEKHGGILGMGNKDKDDKHGGLFGMGDQKQDEKHGGILGMGNKDKDEQHGGIMGMGKDKDGHGNHGGGILGSSDTVESLVKSTLRDNFNLSPLSHQITIAEKSLSSSPSIVDKAKEAIHDVKDKLTGDKTSPTHERHHATHAVNP</sequence>
<organism evidence="2 3">
    <name type="scientific">Phytophthora kernoviae</name>
    <dbReference type="NCBI Taxonomy" id="325452"/>
    <lineage>
        <taxon>Eukaryota</taxon>
        <taxon>Sar</taxon>
        <taxon>Stramenopiles</taxon>
        <taxon>Oomycota</taxon>
        <taxon>Peronosporomycetes</taxon>
        <taxon>Peronosporales</taxon>
        <taxon>Peronosporaceae</taxon>
        <taxon>Phytophthora</taxon>
    </lineage>
</organism>
<proteinExistence type="predicted"/>
<name>A0A421GBV3_9STRA</name>
<dbReference type="STRING" id="325452.A0A421GBV3"/>
<gene>
    <name evidence="2" type="ORF">BBO99_00009859</name>
</gene>
<accession>A0A421GBV3</accession>